<keyword evidence="2" id="KW-0732">Signal</keyword>
<dbReference type="CDD" id="cd00920">
    <property type="entry name" value="Cupredoxin"/>
    <property type="match status" value="1"/>
</dbReference>
<gene>
    <name evidence="4" type="ORF">QTJ16_000161</name>
</gene>
<sequence>MQFTTFTLSAMSIGSALAQAGVTVHVVRVGSMNGSLEYFPNTIKAAVGDMVQFQFAPNNHTVTQSSFDSPCQPIGATSNVEGIYSGFMPVSASSTTTPTYTVMIKDTTPMWLYCSQGKHCQEGMTMVINENTAANSTRTLAKYQELAKAATVNLPGGATVAGSGSSNSTGAAAGTASPTNGALGNTNSTSSAPEASTSSSAAHHVRAADALGLGSLVAIGFALLL</sequence>
<evidence type="ECO:0000313" key="4">
    <source>
        <dbReference type="EMBL" id="KAK2629341.1"/>
    </source>
</evidence>
<name>A0AAD9WH79_9HELO</name>
<organism evidence="4 5">
    <name type="scientific">Diplocarpon rosae</name>
    <dbReference type="NCBI Taxonomy" id="946125"/>
    <lineage>
        <taxon>Eukaryota</taxon>
        <taxon>Fungi</taxon>
        <taxon>Dikarya</taxon>
        <taxon>Ascomycota</taxon>
        <taxon>Pezizomycotina</taxon>
        <taxon>Leotiomycetes</taxon>
        <taxon>Helotiales</taxon>
        <taxon>Drepanopezizaceae</taxon>
        <taxon>Diplocarpon</taxon>
    </lineage>
</organism>
<evidence type="ECO:0000256" key="2">
    <source>
        <dbReference type="SAM" id="SignalP"/>
    </source>
</evidence>
<dbReference type="Proteomes" id="UP001285354">
    <property type="component" value="Unassembled WGS sequence"/>
</dbReference>
<reference evidence="4" key="1">
    <citation type="submission" date="2023-06" db="EMBL/GenBank/DDBJ databases">
        <title>Draft genome of Marssonina rosae.</title>
        <authorList>
            <person name="Cheng Q."/>
        </authorList>
    </citation>
    <scope>NUCLEOTIDE SEQUENCE</scope>
    <source>
        <strain evidence="4">R4</strain>
    </source>
</reference>
<evidence type="ECO:0000256" key="1">
    <source>
        <dbReference type="SAM" id="MobiDB-lite"/>
    </source>
</evidence>
<protein>
    <recommendedName>
        <fullName evidence="3">Phytocyanin domain-containing protein</fullName>
    </recommendedName>
</protein>
<evidence type="ECO:0000259" key="3">
    <source>
        <dbReference type="Pfam" id="PF02298"/>
    </source>
</evidence>
<evidence type="ECO:0000313" key="5">
    <source>
        <dbReference type="Proteomes" id="UP001285354"/>
    </source>
</evidence>
<dbReference type="InterPro" id="IPR003245">
    <property type="entry name" value="Phytocyanin_dom"/>
</dbReference>
<feature type="region of interest" description="Disordered" evidence="1">
    <location>
        <begin position="160"/>
        <end position="198"/>
    </location>
</feature>
<accession>A0AAD9WH79</accession>
<dbReference type="GO" id="GO:0009055">
    <property type="term" value="F:electron transfer activity"/>
    <property type="evidence" value="ECO:0007669"/>
    <property type="project" value="InterPro"/>
</dbReference>
<dbReference type="PANTHER" id="PTHR34883">
    <property type="entry name" value="SERINE-RICH PROTEIN, PUTATIVE-RELATED-RELATED"/>
    <property type="match status" value="1"/>
</dbReference>
<feature type="chain" id="PRO_5042155804" description="Phytocyanin domain-containing protein" evidence="2">
    <location>
        <begin position="19"/>
        <end position="225"/>
    </location>
</feature>
<proteinExistence type="predicted"/>
<dbReference type="Pfam" id="PF02298">
    <property type="entry name" value="Cu_bind_like"/>
    <property type="match status" value="1"/>
</dbReference>
<dbReference type="SUPFAM" id="SSF49503">
    <property type="entry name" value="Cupredoxins"/>
    <property type="match status" value="1"/>
</dbReference>
<dbReference type="Gene3D" id="2.60.40.420">
    <property type="entry name" value="Cupredoxins - blue copper proteins"/>
    <property type="match status" value="1"/>
</dbReference>
<dbReference type="InterPro" id="IPR008972">
    <property type="entry name" value="Cupredoxin"/>
</dbReference>
<dbReference type="PANTHER" id="PTHR34883:SF17">
    <property type="entry name" value="CUPREDOXIN"/>
    <property type="match status" value="1"/>
</dbReference>
<feature type="domain" description="Phytocyanin" evidence="3">
    <location>
        <begin position="36"/>
        <end position="124"/>
    </location>
</feature>
<dbReference type="EMBL" id="JAUBYV010000001">
    <property type="protein sequence ID" value="KAK2629341.1"/>
    <property type="molecule type" value="Genomic_DNA"/>
</dbReference>
<dbReference type="AlphaFoldDB" id="A0AAD9WH79"/>
<comment type="caution">
    <text evidence="4">The sequence shown here is derived from an EMBL/GenBank/DDBJ whole genome shotgun (WGS) entry which is preliminary data.</text>
</comment>
<dbReference type="InterPro" id="IPR052953">
    <property type="entry name" value="Ser-rich/MCO-related"/>
</dbReference>
<feature type="signal peptide" evidence="2">
    <location>
        <begin position="1"/>
        <end position="18"/>
    </location>
</feature>
<keyword evidence="5" id="KW-1185">Reference proteome</keyword>